<reference evidence="7 8" key="1">
    <citation type="submission" date="2019-04" db="EMBL/GenBank/DDBJ databases">
        <title>Pedobacter sp. RP-1-16 sp. nov., isolated from Arctic soil.</title>
        <authorList>
            <person name="Dahal R.H."/>
            <person name="Kim D.-U."/>
        </authorList>
    </citation>
    <scope>NUCLEOTIDE SEQUENCE [LARGE SCALE GENOMIC DNA]</scope>
    <source>
        <strain evidence="7 8">RP-1-16</strain>
    </source>
</reference>
<keyword evidence="4" id="KW-0804">Transcription</keyword>
<dbReference type="AlphaFoldDB" id="A0A4V5PCY6"/>
<accession>A0A4V5PCY6</accession>
<dbReference type="InterPro" id="IPR013324">
    <property type="entry name" value="RNA_pol_sigma_r3/r4-like"/>
</dbReference>
<sequence>MRDIELLEVLSSFKNGDQEAFKLLFKHFYQPLCFFSSKITGNSLDSEDIVQEVFIRVWQKQKNLEDITELKSFLYTSVKNSSLNYLSSNQIKDKHQQYLLAQEEGYEGTILQVIVRAEVLRQIFDAVDTLPEQCRKVISMTFEEGKKPKEIAAALGITISTVNNQKMRGISLLKNRLPPDVLSIAVPMLVPLISSHIK</sequence>
<dbReference type="InterPro" id="IPR013325">
    <property type="entry name" value="RNA_pol_sigma_r2"/>
</dbReference>
<dbReference type="GO" id="GO:0006352">
    <property type="term" value="P:DNA-templated transcription initiation"/>
    <property type="evidence" value="ECO:0007669"/>
    <property type="project" value="InterPro"/>
</dbReference>
<dbReference type="Pfam" id="PF08281">
    <property type="entry name" value="Sigma70_r4_2"/>
    <property type="match status" value="1"/>
</dbReference>
<feature type="domain" description="RNA polymerase sigma-70 region 2" evidence="5">
    <location>
        <begin position="24"/>
        <end position="90"/>
    </location>
</feature>
<evidence type="ECO:0000256" key="2">
    <source>
        <dbReference type="ARBA" id="ARBA00023015"/>
    </source>
</evidence>
<protein>
    <submittedName>
        <fullName evidence="7">RNA polymerase sigma-70 factor</fullName>
    </submittedName>
</protein>
<dbReference type="PANTHER" id="PTHR43133">
    <property type="entry name" value="RNA POLYMERASE ECF-TYPE SIGMA FACTO"/>
    <property type="match status" value="1"/>
</dbReference>
<feature type="domain" description="RNA polymerase sigma factor 70 region 4 type 2" evidence="6">
    <location>
        <begin position="121"/>
        <end position="170"/>
    </location>
</feature>
<evidence type="ECO:0000256" key="4">
    <source>
        <dbReference type="ARBA" id="ARBA00023163"/>
    </source>
</evidence>
<dbReference type="InterPro" id="IPR014284">
    <property type="entry name" value="RNA_pol_sigma-70_dom"/>
</dbReference>
<dbReference type="Proteomes" id="UP000309594">
    <property type="component" value="Unassembled WGS sequence"/>
</dbReference>
<evidence type="ECO:0000259" key="6">
    <source>
        <dbReference type="Pfam" id="PF08281"/>
    </source>
</evidence>
<dbReference type="RefSeq" id="WP_136881281.1">
    <property type="nucleotide sequence ID" value="NZ_SWDX01000007.1"/>
</dbReference>
<gene>
    <name evidence="7" type="ORF">FBD94_18295</name>
</gene>
<dbReference type="SUPFAM" id="SSF88659">
    <property type="entry name" value="Sigma3 and sigma4 domains of RNA polymerase sigma factors"/>
    <property type="match status" value="1"/>
</dbReference>
<comment type="caution">
    <text evidence="7">The sequence shown here is derived from an EMBL/GenBank/DDBJ whole genome shotgun (WGS) entry which is preliminary data.</text>
</comment>
<evidence type="ECO:0000256" key="3">
    <source>
        <dbReference type="ARBA" id="ARBA00023082"/>
    </source>
</evidence>
<dbReference type="InterPro" id="IPR007627">
    <property type="entry name" value="RNA_pol_sigma70_r2"/>
</dbReference>
<dbReference type="CDD" id="cd06171">
    <property type="entry name" value="Sigma70_r4"/>
    <property type="match status" value="1"/>
</dbReference>
<dbReference type="PANTHER" id="PTHR43133:SF46">
    <property type="entry name" value="RNA POLYMERASE SIGMA-70 FACTOR ECF SUBFAMILY"/>
    <property type="match status" value="1"/>
</dbReference>
<name>A0A4V5PCY6_9SPHI</name>
<dbReference type="GO" id="GO:0016987">
    <property type="term" value="F:sigma factor activity"/>
    <property type="evidence" value="ECO:0007669"/>
    <property type="project" value="UniProtKB-KW"/>
</dbReference>
<dbReference type="InterPro" id="IPR014327">
    <property type="entry name" value="RNA_pol_sigma70_bacteroid"/>
</dbReference>
<organism evidence="7 8">
    <name type="scientific">Pedobacter hiemivivus</name>
    <dbReference type="NCBI Taxonomy" id="2530454"/>
    <lineage>
        <taxon>Bacteria</taxon>
        <taxon>Pseudomonadati</taxon>
        <taxon>Bacteroidota</taxon>
        <taxon>Sphingobacteriia</taxon>
        <taxon>Sphingobacteriales</taxon>
        <taxon>Sphingobacteriaceae</taxon>
        <taxon>Pedobacter</taxon>
    </lineage>
</organism>
<keyword evidence="2" id="KW-0805">Transcription regulation</keyword>
<evidence type="ECO:0000313" key="8">
    <source>
        <dbReference type="Proteomes" id="UP000309594"/>
    </source>
</evidence>
<dbReference type="EMBL" id="SWDX01000007">
    <property type="protein sequence ID" value="TKC58566.1"/>
    <property type="molecule type" value="Genomic_DNA"/>
</dbReference>
<evidence type="ECO:0000259" key="5">
    <source>
        <dbReference type="Pfam" id="PF04542"/>
    </source>
</evidence>
<dbReference type="InterPro" id="IPR039425">
    <property type="entry name" value="RNA_pol_sigma-70-like"/>
</dbReference>
<dbReference type="InterPro" id="IPR013249">
    <property type="entry name" value="RNA_pol_sigma70_r4_t2"/>
</dbReference>
<dbReference type="Pfam" id="PF04542">
    <property type="entry name" value="Sigma70_r2"/>
    <property type="match status" value="1"/>
</dbReference>
<dbReference type="GO" id="GO:0003677">
    <property type="term" value="F:DNA binding"/>
    <property type="evidence" value="ECO:0007669"/>
    <property type="project" value="InterPro"/>
</dbReference>
<dbReference type="Gene3D" id="1.10.10.10">
    <property type="entry name" value="Winged helix-like DNA-binding domain superfamily/Winged helix DNA-binding domain"/>
    <property type="match status" value="1"/>
</dbReference>
<keyword evidence="3" id="KW-0731">Sigma factor</keyword>
<dbReference type="NCBIfam" id="TIGR02985">
    <property type="entry name" value="Sig70_bacteroi1"/>
    <property type="match status" value="1"/>
</dbReference>
<dbReference type="Gene3D" id="1.10.1740.10">
    <property type="match status" value="1"/>
</dbReference>
<evidence type="ECO:0000256" key="1">
    <source>
        <dbReference type="ARBA" id="ARBA00010641"/>
    </source>
</evidence>
<dbReference type="SUPFAM" id="SSF88946">
    <property type="entry name" value="Sigma2 domain of RNA polymerase sigma factors"/>
    <property type="match status" value="1"/>
</dbReference>
<dbReference type="InterPro" id="IPR036388">
    <property type="entry name" value="WH-like_DNA-bd_sf"/>
</dbReference>
<proteinExistence type="inferred from homology"/>
<comment type="similarity">
    <text evidence="1">Belongs to the sigma-70 factor family. ECF subfamily.</text>
</comment>
<dbReference type="NCBIfam" id="TIGR02937">
    <property type="entry name" value="sigma70-ECF"/>
    <property type="match status" value="1"/>
</dbReference>
<evidence type="ECO:0000313" key="7">
    <source>
        <dbReference type="EMBL" id="TKC58566.1"/>
    </source>
</evidence>